<dbReference type="Pfam" id="PF00169">
    <property type="entry name" value="PH"/>
    <property type="match status" value="1"/>
</dbReference>
<organism evidence="3 4">
    <name type="scientific">Saccoglossus kowalevskii</name>
    <name type="common">Acorn worm</name>
    <dbReference type="NCBI Taxonomy" id="10224"/>
    <lineage>
        <taxon>Eukaryota</taxon>
        <taxon>Metazoa</taxon>
        <taxon>Hemichordata</taxon>
        <taxon>Enteropneusta</taxon>
        <taxon>Harrimaniidae</taxon>
        <taxon>Saccoglossus</taxon>
    </lineage>
</organism>
<reference evidence="4" key="1">
    <citation type="submission" date="2025-08" db="UniProtKB">
        <authorList>
            <consortium name="RefSeq"/>
        </authorList>
    </citation>
    <scope>IDENTIFICATION</scope>
    <source>
        <tissue evidence="4">Testes</tissue>
    </source>
</reference>
<dbReference type="InterPro" id="IPR001849">
    <property type="entry name" value="PH_domain"/>
</dbReference>
<proteinExistence type="predicted"/>
<dbReference type="PANTHER" id="PTHR22902">
    <property type="entry name" value="SESQUIPEDALIAN"/>
    <property type="match status" value="1"/>
</dbReference>
<accession>A0ABM0MHL2</accession>
<dbReference type="CDD" id="cd13258">
    <property type="entry name" value="PH_PLEKHJ1"/>
    <property type="match status" value="1"/>
</dbReference>
<dbReference type="InterPro" id="IPR011993">
    <property type="entry name" value="PH-like_dom_sf"/>
</dbReference>
<gene>
    <name evidence="4" type="primary">LOC100378919</name>
</gene>
<feature type="domain" description="PH" evidence="2">
    <location>
        <begin position="15"/>
        <end position="117"/>
    </location>
</feature>
<dbReference type="PROSITE" id="PS50003">
    <property type="entry name" value="PH_DOMAIN"/>
    <property type="match status" value="1"/>
</dbReference>
<dbReference type="RefSeq" id="XP_006819503.1">
    <property type="nucleotide sequence ID" value="XM_006819440.1"/>
</dbReference>
<evidence type="ECO:0000313" key="4">
    <source>
        <dbReference type="RefSeq" id="XP_006819503.1"/>
    </source>
</evidence>
<evidence type="ECO:0000259" key="2">
    <source>
        <dbReference type="PROSITE" id="PS50003"/>
    </source>
</evidence>
<sequence length="163" mass="19266">MRYNEKELIRLAYQPPEIEGRLLHKQPGSKLREGYRERWCRLRGNFLFYFKTNELGKCNRLEPIGALLMERCRVQHEPRADKPFVFSVAYQDGKHYFVGASDQHCELWVKALRQASFESLRARFLLLQAKLKKLTGSDPLQCEEIQKIQKKHMEREKLLGADS</sequence>
<dbReference type="InterPro" id="IPR045188">
    <property type="entry name" value="Boi1/Boi2-like"/>
</dbReference>
<protein>
    <recommendedName>
        <fullName evidence="1">Pleckstrin homology domain-containing family J member 1</fullName>
    </recommendedName>
</protein>
<dbReference type="GeneID" id="100378919"/>
<keyword evidence="3" id="KW-1185">Reference proteome</keyword>
<dbReference type="Gene3D" id="2.30.29.30">
    <property type="entry name" value="Pleckstrin-homology domain (PH domain)/Phosphotyrosine-binding domain (PTB)"/>
    <property type="match status" value="1"/>
</dbReference>
<evidence type="ECO:0000313" key="3">
    <source>
        <dbReference type="Proteomes" id="UP000694865"/>
    </source>
</evidence>
<dbReference type="SUPFAM" id="SSF50729">
    <property type="entry name" value="PH domain-like"/>
    <property type="match status" value="1"/>
</dbReference>
<evidence type="ECO:0000256" key="1">
    <source>
        <dbReference type="ARBA" id="ARBA00041004"/>
    </source>
</evidence>
<dbReference type="Proteomes" id="UP000694865">
    <property type="component" value="Unplaced"/>
</dbReference>
<name>A0ABM0MHL2_SACKO</name>
<dbReference type="SMART" id="SM00233">
    <property type="entry name" value="PH"/>
    <property type="match status" value="1"/>
</dbReference>
<dbReference type="PANTHER" id="PTHR22902:SF9">
    <property type="entry name" value="PLECKSTRIN HOMOLOGY DOMAIN-CONTAINING FAMILY J MEMBER 1"/>
    <property type="match status" value="1"/>
</dbReference>